<accession>A0A5D2RRR2</accession>
<sequence length="44" mass="4684">MCTSPAVHPSNCGINDDVDARKGKTSSAAVIKRLLAIKDDNEEL</sequence>
<dbReference type="Proteomes" id="UP000322667">
    <property type="component" value="Chromosome A01"/>
</dbReference>
<gene>
    <name evidence="1" type="ORF">ES332_A01G174100v1</name>
</gene>
<dbReference type="EMBL" id="CM017610">
    <property type="protein sequence ID" value="TYI43489.1"/>
    <property type="molecule type" value="Genomic_DNA"/>
</dbReference>
<dbReference type="AlphaFoldDB" id="A0A5D2RRR2"/>
<name>A0A5D2RRR2_GOSTO</name>
<organism evidence="1 2">
    <name type="scientific">Gossypium tomentosum</name>
    <name type="common">Hawaiian cotton</name>
    <name type="synonym">Gossypium sandvicense</name>
    <dbReference type="NCBI Taxonomy" id="34277"/>
    <lineage>
        <taxon>Eukaryota</taxon>
        <taxon>Viridiplantae</taxon>
        <taxon>Streptophyta</taxon>
        <taxon>Embryophyta</taxon>
        <taxon>Tracheophyta</taxon>
        <taxon>Spermatophyta</taxon>
        <taxon>Magnoliopsida</taxon>
        <taxon>eudicotyledons</taxon>
        <taxon>Gunneridae</taxon>
        <taxon>Pentapetalae</taxon>
        <taxon>rosids</taxon>
        <taxon>malvids</taxon>
        <taxon>Malvales</taxon>
        <taxon>Malvaceae</taxon>
        <taxon>Malvoideae</taxon>
        <taxon>Gossypium</taxon>
    </lineage>
</organism>
<evidence type="ECO:0000313" key="2">
    <source>
        <dbReference type="Proteomes" id="UP000322667"/>
    </source>
</evidence>
<protein>
    <submittedName>
        <fullName evidence="1">Uncharacterized protein</fullName>
    </submittedName>
</protein>
<reference evidence="1 2" key="1">
    <citation type="submission" date="2019-07" db="EMBL/GenBank/DDBJ databases">
        <title>WGS assembly of Gossypium tomentosum.</title>
        <authorList>
            <person name="Chen Z.J."/>
            <person name="Sreedasyam A."/>
            <person name="Ando A."/>
            <person name="Song Q."/>
            <person name="De L."/>
            <person name="Hulse-Kemp A."/>
            <person name="Ding M."/>
            <person name="Ye W."/>
            <person name="Kirkbride R."/>
            <person name="Jenkins J."/>
            <person name="Plott C."/>
            <person name="Lovell J."/>
            <person name="Lin Y.-M."/>
            <person name="Vaughn R."/>
            <person name="Liu B."/>
            <person name="Li W."/>
            <person name="Simpson S."/>
            <person name="Scheffler B."/>
            <person name="Saski C."/>
            <person name="Grover C."/>
            <person name="Hu G."/>
            <person name="Conover J."/>
            <person name="Carlson J."/>
            <person name="Shu S."/>
            <person name="Boston L."/>
            <person name="Williams M."/>
            <person name="Peterson D."/>
            <person name="Mcgee K."/>
            <person name="Jones D."/>
            <person name="Wendel J."/>
            <person name="Stelly D."/>
            <person name="Grimwood J."/>
            <person name="Schmutz J."/>
        </authorList>
    </citation>
    <scope>NUCLEOTIDE SEQUENCE [LARGE SCALE GENOMIC DNA]</scope>
    <source>
        <strain evidence="1">7179.01</strain>
    </source>
</reference>
<proteinExistence type="predicted"/>
<keyword evidence="2" id="KW-1185">Reference proteome</keyword>
<evidence type="ECO:0000313" key="1">
    <source>
        <dbReference type="EMBL" id="TYI43489.1"/>
    </source>
</evidence>